<gene>
    <name evidence="1" type="ORF">L798_14268</name>
</gene>
<evidence type="ECO:0000313" key="2">
    <source>
        <dbReference type="Proteomes" id="UP000027135"/>
    </source>
</evidence>
<evidence type="ECO:0000313" key="1">
    <source>
        <dbReference type="EMBL" id="KDR11772.1"/>
    </source>
</evidence>
<organism evidence="1 2">
    <name type="scientific">Zootermopsis nevadensis</name>
    <name type="common">Dampwood termite</name>
    <dbReference type="NCBI Taxonomy" id="136037"/>
    <lineage>
        <taxon>Eukaryota</taxon>
        <taxon>Metazoa</taxon>
        <taxon>Ecdysozoa</taxon>
        <taxon>Arthropoda</taxon>
        <taxon>Hexapoda</taxon>
        <taxon>Insecta</taxon>
        <taxon>Pterygota</taxon>
        <taxon>Neoptera</taxon>
        <taxon>Polyneoptera</taxon>
        <taxon>Dictyoptera</taxon>
        <taxon>Blattodea</taxon>
        <taxon>Blattoidea</taxon>
        <taxon>Termitoidae</taxon>
        <taxon>Termopsidae</taxon>
        <taxon>Zootermopsis</taxon>
    </lineage>
</organism>
<dbReference type="AlphaFoldDB" id="A0A067QPZ4"/>
<sequence>MTCRLLRWYWGMMRSRLCRKAMPRATSKANRRACAVSTTTPVPSCNRVYRDPHAIYWLITTRFGGELQQPTTGKTFGCEKILKQRNFDLCSQGVDLWTHVLNRIRNQ</sequence>
<dbReference type="Proteomes" id="UP000027135">
    <property type="component" value="Unassembled WGS sequence"/>
</dbReference>
<name>A0A067QPZ4_ZOONE</name>
<proteinExistence type="predicted"/>
<dbReference type="EMBL" id="KK853074">
    <property type="protein sequence ID" value="KDR11772.1"/>
    <property type="molecule type" value="Genomic_DNA"/>
</dbReference>
<protein>
    <submittedName>
        <fullName evidence="1">Uncharacterized protein</fullName>
    </submittedName>
</protein>
<reference evidence="1 2" key="1">
    <citation type="journal article" date="2014" name="Nat. Commun.">
        <title>Molecular traces of alternative social organization in a termite genome.</title>
        <authorList>
            <person name="Terrapon N."/>
            <person name="Li C."/>
            <person name="Robertson H.M."/>
            <person name="Ji L."/>
            <person name="Meng X."/>
            <person name="Booth W."/>
            <person name="Chen Z."/>
            <person name="Childers C.P."/>
            <person name="Glastad K.M."/>
            <person name="Gokhale K."/>
            <person name="Gowin J."/>
            <person name="Gronenberg W."/>
            <person name="Hermansen R.A."/>
            <person name="Hu H."/>
            <person name="Hunt B.G."/>
            <person name="Huylmans A.K."/>
            <person name="Khalil S.M."/>
            <person name="Mitchell R.D."/>
            <person name="Munoz-Torres M.C."/>
            <person name="Mustard J.A."/>
            <person name="Pan H."/>
            <person name="Reese J.T."/>
            <person name="Scharf M.E."/>
            <person name="Sun F."/>
            <person name="Vogel H."/>
            <person name="Xiao J."/>
            <person name="Yang W."/>
            <person name="Yang Z."/>
            <person name="Yang Z."/>
            <person name="Zhou J."/>
            <person name="Zhu J."/>
            <person name="Brent C.S."/>
            <person name="Elsik C.G."/>
            <person name="Goodisman M.A."/>
            <person name="Liberles D.A."/>
            <person name="Roe R.M."/>
            <person name="Vargo E.L."/>
            <person name="Vilcinskas A."/>
            <person name="Wang J."/>
            <person name="Bornberg-Bauer E."/>
            <person name="Korb J."/>
            <person name="Zhang G."/>
            <person name="Liebig J."/>
        </authorList>
    </citation>
    <scope>NUCLEOTIDE SEQUENCE [LARGE SCALE GENOMIC DNA]</scope>
    <source>
        <tissue evidence="1">Whole organism</tissue>
    </source>
</reference>
<accession>A0A067QPZ4</accession>
<keyword evidence="2" id="KW-1185">Reference proteome</keyword>
<dbReference type="InParanoid" id="A0A067QPZ4"/>